<comment type="caution">
    <text evidence="1">The sequence shown here is derived from an EMBL/GenBank/DDBJ whole genome shotgun (WGS) entry which is preliminary data.</text>
</comment>
<gene>
    <name evidence="1" type="ORF">KDL28_31880</name>
</gene>
<evidence type="ECO:0000313" key="2">
    <source>
        <dbReference type="Proteomes" id="UP001165283"/>
    </source>
</evidence>
<dbReference type="Proteomes" id="UP001165283">
    <property type="component" value="Unassembled WGS sequence"/>
</dbReference>
<proteinExistence type="predicted"/>
<dbReference type="EMBL" id="JAGSOV010000069">
    <property type="protein sequence ID" value="MCO1659680.1"/>
    <property type="molecule type" value="Genomic_DNA"/>
</dbReference>
<sequence length="329" mass="35911">MTTAVASRFNRLTHKEALMEADARETWLVDGLISATSTLVYGEAKVGKSFLMSAMIAALVSGDDYLGRSVPQDRELSVAVCWTDDGGAGDYASQIRGVLPEEVQPPVDYYMLPAMRCHDDWQALYEEVISNGNTLVVIDNLTQALNGSINHDEPVRDFFDGVRLFTRSGIPVVIVGHSSDKSGDSGWKSDKPMGNSAISQSVRWRCFVKRSRKGNLTLTFSGNYAESHEITVKHGAGARFEVIDEKSADTLKSAGEAKKRDRDSSKLAEVEEMADWIVENAPAGSSQRDVAGLLADKFGGSAGTYQSSLSRRDLSGLVRKDAHGVWVRR</sequence>
<name>A0ABT1A9H5_9PSEU</name>
<organism evidence="1 2">
    <name type="scientific">Pseudonocardia humida</name>
    <dbReference type="NCBI Taxonomy" id="2800819"/>
    <lineage>
        <taxon>Bacteria</taxon>
        <taxon>Bacillati</taxon>
        <taxon>Actinomycetota</taxon>
        <taxon>Actinomycetes</taxon>
        <taxon>Pseudonocardiales</taxon>
        <taxon>Pseudonocardiaceae</taxon>
        <taxon>Pseudonocardia</taxon>
    </lineage>
</organism>
<dbReference type="RefSeq" id="WP_252444581.1">
    <property type="nucleotide sequence ID" value="NZ_JAGSOV010000069.1"/>
</dbReference>
<accession>A0ABT1A9H5</accession>
<dbReference type="SUPFAM" id="SSF52540">
    <property type="entry name" value="P-loop containing nucleoside triphosphate hydrolases"/>
    <property type="match status" value="1"/>
</dbReference>
<reference evidence="1" key="1">
    <citation type="submission" date="2021-04" db="EMBL/GenBank/DDBJ databases">
        <title>Pseudonocardia sp. nov., isolated from sandy soil of mangrove forest.</title>
        <authorList>
            <person name="Zan Z."/>
            <person name="Huang R."/>
            <person name="Liu W."/>
        </authorList>
    </citation>
    <scope>NUCLEOTIDE SEQUENCE</scope>
    <source>
        <strain evidence="1">S2-4</strain>
    </source>
</reference>
<dbReference type="Gene3D" id="3.40.50.300">
    <property type="entry name" value="P-loop containing nucleotide triphosphate hydrolases"/>
    <property type="match status" value="1"/>
</dbReference>
<evidence type="ECO:0000313" key="1">
    <source>
        <dbReference type="EMBL" id="MCO1659680.1"/>
    </source>
</evidence>
<dbReference type="Pfam" id="PF13481">
    <property type="entry name" value="AAA_25"/>
    <property type="match status" value="1"/>
</dbReference>
<protein>
    <submittedName>
        <fullName evidence="1">AAA family ATPase</fullName>
    </submittedName>
</protein>
<dbReference type="InterPro" id="IPR027417">
    <property type="entry name" value="P-loop_NTPase"/>
</dbReference>
<keyword evidence="2" id="KW-1185">Reference proteome</keyword>